<organism evidence="6">
    <name type="scientific">freshwater metagenome</name>
    <dbReference type="NCBI Taxonomy" id="449393"/>
    <lineage>
        <taxon>unclassified sequences</taxon>
        <taxon>metagenomes</taxon>
        <taxon>ecological metagenomes</taxon>
    </lineage>
</organism>
<keyword evidence="2 5" id="KW-0812">Transmembrane</keyword>
<reference evidence="6" key="1">
    <citation type="submission" date="2020-05" db="EMBL/GenBank/DDBJ databases">
        <authorList>
            <person name="Chiriac C."/>
            <person name="Salcher M."/>
            <person name="Ghai R."/>
            <person name="Kavagutti S V."/>
        </authorList>
    </citation>
    <scope>NUCLEOTIDE SEQUENCE</scope>
</reference>
<dbReference type="InterPro" id="IPR045214">
    <property type="entry name" value="Surf1/Surf4"/>
</dbReference>
<evidence type="ECO:0000256" key="1">
    <source>
        <dbReference type="ARBA" id="ARBA00004370"/>
    </source>
</evidence>
<name>A0A6J6GJ81_9ZZZZ</name>
<dbReference type="PANTHER" id="PTHR23427">
    <property type="entry name" value="SURFEIT LOCUS PROTEIN"/>
    <property type="match status" value="1"/>
</dbReference>
<dbReference type="AlphaFoldDB" id="A0A6J6GJ81"/>
<keyword evidence="3 5" id="KW-1133">Transmembrane helix</keyword>
<feature type="transmembrane region" description="Helical" evidence="5">
    <location>
        <begin position="190"/>
        <end position="209"/>
    </location>
</feature>
<dbReference type="CDD" id="cd06662">
    <property type="entry name" value="SURF1"/>
    <property type="match status" value="1"/>
</dbReference>
<accession>A0A6J6GJ81</accession>
<dbReference type="PROSITE" id="PS50895">
    <property type="entry name" value="SURF1"/>
    <property type="match status" value="1"/>
</dbReference>
<gene>
    <name evidence="6" type="ORF">UFOPK1808_00671</name>
</gene>
<dbReference type="Pfam" id="PF02104">
    <property type="entry name" value="SURF1"/>
    <property type="match status" value="1"/>
</dbReference>
<protein>
    <submittedName>
        <fullName evidence="6">Unannotated protein</fullName>
    </submittedName>
</protein>
<comment type="subcellular location">
    <subcellularLocation>
        <location evidence="1">Membrane</location>
    </subcellularLocation>
</comment>
<keyword evidence="4 5" id="KW-0472">Membrane</keyword>
<sequence>MINLGFWQLHRLDAKRAFNSQVTARSTFEPVPVSKILTKDAEVTSLEWRKVIVEGIYVPSESVTIINRSQDGSAGYDSLVPLRTTADEVILVNRGFVPLSMKPPIAPSGTVQVMGYLRQSQNRSALGAVDSSDKNATEFQRFDIPRISQVVTGNIASMFLQRITENPATGQQWPAIVALPELDEGTHFSYAMQWFFFSLVALTAWVIVIRRKLSEKPTGVVAPEQTSV</sequence>
<evidence type="ECO:0000256" key="5">
    <source>
        <dbReference type="SAM" id="Phobius"/>
    </source>
</evidence>
<evidence type="ECO:0000313" key="6">
    <source>
        <dbReference type="EMBL" id="CAB4599683.1"/>
    </source>
</evidence>
<evidence type="ECO:0000256" key="3">
    <source>
        <dbReference type="ARBA" id="ARBA00022989"/>
    </source>
</evidence>
<evidence type="ECO:0000256" key="4">
    <source>
        <dbReference type="ARBA" id="ARBA00023136"/>
    </source>
</evidence>
<dbReference type="PANTHER" id="PTHR23427:SF2">
    <property type="entry name" value="SURFEIT LOCUS PROTEIN 1"/>
    <property type="match status" value="1"/>
</dbReference>
<evidence type="ECO:0000256" key="2">
    <source>
        <dbReference type="ARBA" id="ARBA00022692"/>
    </source>
</evidence>
<dbReference type="GO" id="GO:0016020">
    <property type="term" value="C:membrane"/>
    <property type="evidence" value="ECO:0007669"/>
    <property type="project" value="UniProtKB-SubCell"/>
</dbReference>
<proteinExistence type="predicted"/>
<dbReference type="EMBL" id="CAEZUL010000060">
    <property type="protein sequence ID" value="CAB4599683.1"/>
    <property type="molecule type" value="Genomic_DNA"/>
</dbReference>
<dbReference type="InterPro" id="IPR002994">
    <property type="entry name" value="Surf1/Shy1"/>
</dbReference>